<dbReference type="EMBL" id="JAHRIP010075818">
    <property type="protein sequence ID" value="MEQ2310550.1"/>
    <property type="molecule type" value="Genomic_DNA"/>
</dbReference>
<comment type="caution">
    <text evidence="3">The sequence shown here is derived from an EMBL/GenBank/DDBJ whole genome shotgun (WGS) entry which is preliminary data.</text>
</comment>
<feature type="domain" description="Fibronectin type-III" evidence="2">
    <location>
        <begin position="71"/>
        <end position="162"/>
    </location>
</feature>
<proteinExistence type="predicted"/>
<dbReference type="InterPro" id="IPR003961">
    <property type="entry name" value="FN3_dom"/>
</dbReference>
<feature type="non-terminal residue" evidence="3">
    <location>
        <position position="1"/>
    </location>
</feature>
<reference evidence="3 4" key="1">
    <citation type="submission" date="2021-06" db="EMBL/GenBank/DDBJ databases">
        <authorList>
            <person name="Palmer J.M."/>
        </authorList>
    </citation>
    <scope>NUCLEOTIDE SEQUENCE [LARGE SCALE GENOMIC DNA]</scope>
    <source>
        <strain evidence="3 4">AS_MEX2019</strain>
        <tissue evidence="3">Muscle</tissue>
    </source>
</reference>
<dbReference type="Pfam" id="PF09294">
    <property type="entry name" value="Interfer-bind"/>
    <property type="match status" value="1"/>
</dbReference>
<keyword evidence="1" id="KW-0472">Membrane</keyword>
<dbReference type="PANTHER" id="PTHR20859">
    <property type="entry name" value="INTERFERON/INTERLEUKIN RECEPTOR"/>
    <property type="match status" value="1"/>
</dbReference>
<dbReference type="InterPro" id="IPR015373">
    <property type="entry name" value="Interferon/interleukin_rcp_dom"/>
</dbReference>
<dbReference type="SUPFAM" id="SSF49265">
    <property type="entry name" value="Fibronectin type III"/>
    <property type="match status" value="2"/>
</dbReference>
<dbReference type="Pfam" id="PF01108">
    <property type="entry name" value="Tissue_fac"/>
    <property type="match status" value="1"/>
</dbReference>
<keyword evidence="4" id="KW-1185">Reference proteome</keyword>
<dbReference type="PROSITE" id="PS50853">
    <property type="entry name" value="FN3"/>
    <property type="match status" value="2"/>
</dbReference>
<dbReference type="Gene3D" id="2.60.40.10">
    <property type="entry name" value="Immunoglobulins"/>
    <property type="match status" value="1"/>
</dbReference>
<feature type="domain" description="Fibronectin type-III" evidence="2">
    <location>
        <begin position="164"/>
        <end position="265"/>
    </location>
</feature>
<dbReference type="InterPro" id="IPR050650">
    <property type="entry name" value="Type-II_Cytokine-TF_Rcpt"/>
</dbReference>
<gene>
    <name evidence="3" type="ORF">AMECASPLE_010140</name>
</gene>
<organism evidence="3 4">
    <name type="scientific">Ameca splendens</name>
    <dbReference type="NCBI Taxonomy" id="208324"/>
    <lineage>
        <taxon>Eukaryota</taxon>
        <taxon>Metazoa</taxon>
        <taxon>Chordata</taxon>
        <taxon>Craniata</taxon>
        <taxon>Vertebrata</taxon>
        <taxon>Euteleostomi</taxon>
        <taxon>Actinopterygii</taxon>
        <taxon>Neopterygii</taxon>
        <taxon>Teleostei</taxon>
        <taxon>Neoteleostei</taxon>
        <taxon>Acanthomorphata</taxon>
        <taxon>Ovalentaria</taxon>
        <taxon>Atherinomorphae</taxon>
        <taxon>Cyprinodontiformes</taxon>
        <taxon>Goodeidae</taxon>
        <taxon>Ameca</taxon>
    </lineage>
</organism>
<evidence type="ECO:0000259" key="2">
    <source>
        <dbReference type="PROSITE" id="PS50853"/>
    </source>
</evidence>
<evidence type="ECO:0000313" key="4">
    <source>
        <dbReference type="Proteomes" id="UP001469553"/>
    </source>
</evidence>
<feature type="transmembrane region" description="Helical" evidence="1">
    <location>
        <begin position="270"/>
        <end position="292"/>
    </location>
</feature>
<dbReference type="InterPro" id="IPR013783">
    <property type="entry name" value="Ig-like_fold"/>
</dbReference>
<evidence type="ECO:0000313" key="3">
    <source>
        <dbReference type="EMBL" id="MEQ2310550.1"/>
    </source>
</evidence>
<keyword evidence="1" id="KW-0812">Transmembrane</keyword>
<name>A0ABV0ZYC4_9TELE</name>
<keyword evidence="1" id="KW-1133">Transmembrane helix</keyword>
<dbReference type="PANTHER" id="PTHR20859:SF46">
    <property type="entry name" value="INTERFERON GAMMA RECEPTOR 2"/>
    <property type="match status" value="1"/>
</dbReference>
<dbReference type="InterPro" id="IPR036116">
    <property type="entry name" value="FN3_sf"/>
</dbReference>
<dbReference type="Proteomes" id="UP001469553">
    <property type="component" value="Unassembled WGS sequence"/>
</dbReference>
<protein>
    <recommendedName>
        <fullName evidence="2">Fibronectin type-III domain-containing protein</fullName>
    </recommendedName>
</protein>
<sequence>SDFCFRVVSPSVVDEAEQELNETAWKPWQLRAEYGTGWTEPNLRVNMSAAVWVFILTFSTLNGVLSGDLRSPTNVQLSSRNLNLMLTWEPPAGAPSGLVYSTQYTSSATSYRRGCVNTTALQCDLTSFNISVYGIYRAKVQALLGAETSDWVESNQTTLDKDTQIGPPSVSLLSNGPTLEVSIKDPVFQISSLRTVYSVVTYNITYWKKGQEDQPRNLGNFQQDRVVLEKLDPLREYCVQVHINTIRNKNPSEPSSVICEKTGNNEEPPWVAAVIVFIIMVVTVALIVVTVLKWKSISQFFWPKVSLPQHFEESLLVAPESSLYLASQPTEEIDPVSVVTAEEDCPLGTAESSCSKQPNGAVGNG</sequence>
<accession>A0ABV0ZYC4</accession>
<evidence type="ECO:0000256" key="1">
    <source>
        <dbReference type="SAM" id="Phobius"/>
    </source>
</evidence>